<feature type="non-terminal residue" evidence="1">
    <location>
        <position position="1"/>
    </location>
</feature>
<organism evidence="1">
    <name type="scientific">marine sediment metagenome</name>
    <dbReference type="NCBI Taxonomy" id="412755"/>
    <lineage>
        <taxon>unclassified sequences</taxon>
        <taxon>metagenomes</taxon>
        <taxon>ecological metagenomes</taxon>
    </lineage>
</organism>
<sequence length="252" mass="28450">TKETAKIRYAEISAALEASVLKVLCLNPDGTRIKPVKDEAGDVISECKSIKWGYVYQLKRNRGTVKELLLSAQASMILESGAREDVQVGRGRYKKPDSVGGLGRGPGNEACMMQIIPHMAYVFADWITDEEREKAKNSKVERERIAQQLLGRDQESLVRCFTVGMKMLAHSRQVCRRRLHAWYKKSKLPVKPQETYWWAMGMYSYYGVGPSGAAAGCYDFNRGKTLKRTRLLERLLATTHNVTWAQERADGG</sequence>
<name>A0A0F9DEU1_9ZZZZ</name>
<comment type="caution">
    <text evidence="1">The sequence shown here is derived from an EMBL/GenBank/DDBJ whole genome shotgun (WGS) entry which is preliminary data.</text>
</comment>
<evidence type="ECO:0000313" key="1">
    <source>
        <dbReference type="EMBL" id="KKL52256.1"/>
    </source>
</evidence>
<dbReference type="AlphaFoldDB" id="A0A0F9DEU1"/>
<reference evidence="1" key="1">
    <citation type="journal article" date="2015" name="Nature">
        <title>Complex archaea that bridge the gap between prokaryotes and eukaryotes.</title>
        <authorList>
            <person name="Spang A."/>
            <person name="Saw J.H."/>
            <person name="Jorgensen S.L."/>
            <person name="Zaremba-Niedzwiedzka K."/>
            <person name="Martijn J."/>
            <person name="Lind A.E."/>
            <person name="van Eijk R."/>
            <person name="Schleper C."/>
            <person name="Guy L."/>
            <person name="Ettema T.J."/>
        </authorList>
    </citation>
    <scope>NUCLEOTIDE SEQUENCE</scope>
</reference>
<dbReference type="EMBL" id="LAZR01031961">
    <property type="protein sequence ID" value="KKL52256.1"/>
    <property type="molecule type" value="Genomic_DNA"/>
</dbReference>
<gene>
    <name evidence="1" type="ORF">LCGC14_2287330</name>
</gene>
<accession>A0A0F9DEU1</accession>
<protein>
    <submittedName>
        <fullName evidence="1">Uncharacterized protein</fullName>
    </submittedName>
</protein>
<proteinExistence type="predicted"/>